<dbReference type="GO" id="GO:0007059">
    <property type="term" value="P:chromosome segregation"/>
    <property type="evidence" value="ECO:0007669"/>
    <property type="project" value="TreeGrafter"/>
</dbReference>
<protein>
    <submittedName>
        <fullName evidence="3">ParB/RepB/Spo0J family partition protein</fullName>
    </submittedName>
</protein>
<dbReference type="Pfam" id="PF02195">
    <property type="entry name" value="ParB_N"/>
    <property type="match status" value="1"/>
</dbReference>
<proteinExistence type="inferred from homology"/>
<evidence type="ECO:0000313" key="3">
    <source>
        <dbReference type="EMBL" id="MDI9242718.1"/>
    </source>
</evidence>
<sequence length="298" mass="34660">MTRKKKEEKEPQKIPMYDFQGEKVVEIETKRLRSFVGHPYKVLDDESMRLLTDSIRKNGIITPLIVMPTREGNYQIISGHRRKYCADVLGLEKVPVIIRTMPDEDSIISMVDSNLQRQSITYSEKAYAYKMKNEAMKRKTGKRRKTADGKLDHFRGESKRTVEIISDQCGDSPRQITRYIRLTYLIPELMEKLDIGELSFNPAVDLAFLSEEEQRWVLDAMDFAQAAPSLSQTHRIRDMSRMGTISEESVKEILIEPKKKEAGQITFSKDQLRKYFPGDYSPEQIKIEILEILDQIFK</sequence>
<feature type="domain" description="ParB-like N-terminal" evidence="2">
    <location>
        <begin position="25"/>
        <end position="114"/>
    </location>
</feature>
<reference evidence="3 4" key="1">
    <citation type="submission" date="2023-05" db="EMBL/GenBank/DDBJ databases">
        <title>[ruminococcus] sp. nov., isolated from a pig farm feces dump.</title>
        <authorList>
            <person name="Chang Y.-H."/>
        </authorList>
    </citation>
    <scope>NUCLEOTIDE SEQUENCE [LARGE SCALE GENOMIC DNA]</scope>
    <source>
        <strain evidence="3 4">YH-rum2234</strain>
    </source>
</reference>
<dbReference type="InterPro" id="IPR050336">
    <property type="entry name" value="Chromosome_partition/occlusion"/>
</dbReference>
<dbReference type="Gene3D" id="1.10.10.2830">
    <property type="match status" value="1"/>
</dbReference>
<dbReference type="SMART" id="SM00470">
    <property type="entry name" value="ParB"/>
    <property type="match status" value="1"/>
</dbReference>
<dbReference type="SUPFAM" id="SSF110849">
    <property type="entry name" value="ParB/Sulfiredoxin"/>
    <property type="match status" value="1"/>
</dbReference>
<dbReference type="GO" id="GO:0003677">
    <property type="term" value="F:DNA binding"/>
    <property type="evidence" value="ECO:0007669"/>
    <property type="project" value="InterPro"/>
</dbReference>
<dbReference type="EMBL" id="JASGBQ010000017">
    <property type="protein sequence ID" value="MDI9242718.1"/>
    <property type="molecule type" value="Genomic_DNA"/>
</dbReference>
<dbReference type="InterPro" id="IPR036086">
    <property type="entry name" value="ParB/Sulfiredoxin_sf"/>
</dbReference>
<dbReference type="SUPFAM" id="SSF109709">
    <property type="entry name" value="KorB DNA-binding domain-like"/>
    <property type="match status" value="1"/>
</dbReference>
<gene>
    <name evidence="3" type="ORF">QJ036_09575</name>
</gene>
<dbReference type="Proteomes" id="UP001300383">
    <property type="component" value="Unassembled WGS sequence"/>
</dbReference>
<evidence type="ECO:0000313" key="4">
    <source>
        <dbReference type="Proteomes" id="UP001300383"/>
    </source>
</evidence>
<dbReference type="PANTHER" id="PTHR33375:SF1">
    <property type="entry name" value="CHROMOSOME-PARTITIONING PROTEIN PARB-RELATED"/>
    <property type="match status" value="1"/>
</dbReference>
<comment type="similarity">
    <text evidence="1">Belongs to the ParB family.</text>
</comment>
<comment type="caution">
    <text evidence="3">The sequence shown here is derived from an EMBL/GenBank/DDBJ whole genome shotgun (WGS) entry which is preliminary data.</text>
</comment>
<keyword evidence="4" id="KW-1185">Reference proteome</keyword>
<dbReference type="RefSeq" id="WP_283231164.1">
    <property type="nucleotide sequence ID" value="NZ_JASGBQ010000017.1"/>
</dbReference>
<name>A0AAP4BCV3_9FIRM</name>
<dbReference type="NCBIfam" id="TIGR00180">
    <property type="entry name" value="parB_part"/>
    <property type="match status" value="1"/>
</dbReference>
<dbReference type="CDD" id="cd16407">
    <property type="entry name" value="ParB_N_like"/>
    <property type="match status" value="1"/>
</dbReference>
<dbReference type="InterPro" id="IPR003115">
    <property type="entry name" value="ParB_N"/>
</dbReference>
<evidence type="ECO:0000256" key="1">
    <source>
        <dbReference type="ARBA" id="ARBA00006295"/>
    </source>
</evidence>
<dbReference type="Gene3D" id="3.90.1530.30">
    <property type="match status" value="1"/>
</dbReference>
<dbReference type="PANTHER" id="PTHR33375">
    <property type="entry name" value="CHROMOSOME-PARTITIONING PROTEIN PARB-RELATED"/>
    <property type="match status" value="1"/>
</dbReference>
<organism evidence="3 4">
    <name type="scientific">Fusibacillus kribbianus</name>
    <dbReference type="NCBI Taxonomy" id="3044208"/>
    <lineage>
        <taxon>Bacteria</taxon>
        <taxon>Bacillati</taxon>
        <taxon>Bacillota</taxon>
        <taxon>Clostridia</taxon>
        <taxon>Lachnospirales</taxon>
        <taxon>Lachnospiraceae</taxon>
        <taxon>Fusibacillus</taxon>
    </lineage>
</organism>
<accession>A0AAP4BCV3</accession>
<dbReference type="GO" id="GO:0005694">
    <property type="term" value="C:chromosome"/>
    <property type="evidence" value="ECO:0007669"/>
    <property type="project" value="TreeGrafter"/>
</dbReference>
<evidence type="ECO:0000259" key="2">
    <source>
        <dbReference type="SMART" id="SM00470"/>
    </source>
</evidence>
<dbReference type="AlphaFoldDB" id="A0AAP4BCV3"/>
<dbReference type="InterPro" id="IPR004437">
    <property type="entry name" value="ParB/RepB/Spo0J"/>
</dbReference>